<dbReference type="PROSITE" id="PS51352">
    <property type="entry name" value="THIOREDOXIN_2"/>
    <property type="match status" value="1"/>
</dbReference>
<keyword evidence="3" id="KW-1185">Reference proteome</keyword>
<evidence type="ECO:0000313" key="2">
    <source>
        <dbReference type="EMBL" id="CBW28165.1"/>
    </source>
</evidence>
<name>E1X1J7_HALMS</name>
<dbReference type="GO" id="GO:0016491">
    <property type="term" value="F:oxidoreductase activity"/>
    <property type="evidence" value="ECO:0007669"/>
    <property type="project" value="InterPro"/>
</dbReference>
<sequence>MKKYFPIFIAVSFLTFIGLGQGMFKLFDLKADATKVEKKITTHYESLYKDLELKTTENKKVKLKDLKTPIVIINFWATWCKPCLIEFPSIVTMKKKYNDDQIMVFGINQDDEDQMENIKKITKKYKLNFPNVADTDGSILEKFMISAIPVSIIYHKGKVIQVSNGAKDFSSEELYEKFDNLLKK</sequence>
<dbReference type="CDD" id="cd02966">
    <property type="entry name" value="TlpA_like_family"/>
    <property type="match status" value="1"/>
</dbReference>
<gene>
    <name evidence="2" type="ordered locus">BMS_3422</name>
</gene>
<dbReference type="EMBL" id="FQ312005">
    <property type="protein sequence ID" value="CBW28165.1"/>
    <property type="molecule type" value="Genomic_DNA"/>
</dbReference>
<dbReference type="PATRIC" id="fig|862908.3.peg.3275"/>
<dbReference type="InterPro" id="IPR036249">
    <property type="entry name" value="Thioredoxin-like_sf"/>
</dbReference>
<feature type="domain" description="Thioredoxin" evidence="1">
    <location>
        <begin position="42"/>
        <end position="183"/>
    </location>
</feature>
<evidence type="ECO:0000259" key="1">
    <source>
        <dbReference type="PROSITE" id="PS51352"/>
    </source>
</evidence>
<dbReference type="Proteomes" id="UP000008963">
    <property type="component" value="Chromosome"/>
</dbReference>
<protein>
    <submittedName>
        <fullName evidence="2">Periplasmic protein</fullName>
    </submittedName>
</protein>
<organism evidence="2 3">
    <name type="scientific">Halobacteriovorax marinus (strain ATCC BAA-682 / DSM 15412 / SJ)</name>
    <name type="common">Bacteriovorax marinus</name>
    <dbReference type="NCBI Taxonomy" id="862908"/>
    <lineage>
        <taxon>Bacteria</taxon>
        <taxon>Pseudomonadati</taxon>
        <taxon>Bdellovibrionota</taxon>
        <taxon>Bacteriovoracia</taxon>
        <taxon>Bacteriovoracales</taxon>
        <taxon>Halobacteriovoraceae</taxon>
        <taxon>Halobacteriovorax</taxon>
    </lineage>
</organism>
<dbReference type="RefSeq" id="WP_014245934.1">
    <property type="nucleotide sequence ID" value="NC_016620.1"/>
</dbReference>
<dbReference type="SUPFAM" id="SSF52833">
    <property type="entry name" value="Thioredoxin-like"/>
    <property type="match status" value="1"/>
</dbReference>
<dbReference type="OrthoDB" id="5296256at2"/>
<accession>E1X1J7</accession>
<dbReference type="GO" id="GO:0016209">
    <property type="term" value="F:antioxidant activity"/>
    <property type="evidence" value="ECO:0007669"/>
    <property type="project" value="InterPro"/>
</dbReference>
<dbReference type="STRING" id="862908.BMS_3422"/>
<dbReference type="AlphaFoldDB" id="E1X1J7"/>
<dbReference type="KEGG" id="bmx:BMS_3422"/>
<dbReference type="InterPro" id="IPR013766">
    <property type="entry name" value="Thioredoxin_domain"/>
</dbReference>
<evidence type="ECO:0000313" key="3">
    <source>
        <dbReference type="Proteomes" id="UP000008963"/>
    </source>
</evidence>
<dbReference type="HOGENOM" id="CLU_042529_11_0_7"/>
<dbReference type="PANTHER" id="PTHR42852">
    <property type="entry name" value="THIOL:DISULFIDE INTERCHANGE PROTEIN DSBE"/>
    <property type="match status" value="1"/>
</dbReference>
<reference evidence="3" key="1">
    <citation type="journal article" date="2013" name="ISME J.">
        <title>A small predatory core genome in the divergent marine Bacteriovorax marinus SJ and the terrestrial Bdellovibrio bacteriovorus.</title>
        <authorList>
            <person name="Crossman L.C."/>
            <person name="Chen H."/>
            <person name="Cerdeno-Tarraga A.M."/>
            <person name="Brooks K."/>
            <person name="Quail M.A."/>
            <person name="Pineiro S.A."/>
            <person name="Hobley L."/>
            <person name="Sockett R.E."/>
            <person name="Bentley S.D."/>
            <person name="Parkhill J."/>
            <person name="Williams H.N."/>
            <person name="Stine O.C."/>
        </authorList>
    </citation>
    <scope>NUCLEOTIDE SEQUENCE [LARGE SCALE GENOMIC DNA]</scope>
    <source>
        <strain evidence="3">ATCC BAA-682 / DSM 15412 / SJ</strain>
    </source>
</reference>
<dbReference type="Pfam" id="PF00578">
    <property type="entry name" value="AhpC-TSA"/>
    <property type="match status" value="1"/>
</dbReference>
<dbReference type="InterPro" id="IPR050553">
    <property type="entry name" value="Thioredoxin_ResA/DsbE_sf"/>
</dbReference>
<proteinExistence type="predicted"/>
<dbReference type="eggNOG" id="COG0526">
    <property type="taxonomic scope" value="Bacteria"/>
</dbReference>
<dbReference type="PANTHER" id="PTHR42852:SF13">
    <property type="entry name" value="PROTEIN DIPZ"/>
    <property type="match status" value="1"/>
</dbReference>
<dbReference type="Gene3D" id="3.40.30.10">
    <property type="entry name" value="Glutaredoxin"/>
    <property type="match status" value="1"/>
</dbReference>
<dbReference type="InterPro" id="IPR000866">
    <property type="entry name" value="AhpC/TSA"/>
</dbReference>